<reference evidence="9" key="3">
    <citation type="submission" date="2016-03" db="UniProtKB">
        <authorList>
            <consortium name="EnsemblProtists"/>
        </authorList>
    </citation>
    <scope>IDENTIFICATION</scope>
</reference>
<evidence type="ECO:0008006" key="11">
    <source>
        <dbReference type="Google" id="ProtNLM"/>
    </source>
</evidence>
<dbReference type="GO" id="GO:0009507">
    <property type="term" value="C:chloroplast"/>
    <property type="evidence" value="ECO:0007669"/>
    <property type="project" value="UniProtKB-SubCell"/>
</dbReference>
<dbReference type="Gene3D" id="3.40.50.300">
    <property type="entry name" value="P-loop containing nucleotide triphosphate hydrolases"/>
    <property type="match status" value="1"/>
</dbReference>
<dbReference type="eggNOG" id="KOG1000">
    <property type="taxonomic scope" value="Eukaryota"/>
</dbReference>
<dbReference type="AlphaFoldDB" id="L1J1M0"/>
<feature type="domain" description="HARP" evidence="7">
    <location>
        <begin position="1"/>
        <end position="62"/>
    </location>
</feature>
<dbReference type="GO" id="GO:0031297">
    <property type="term" value="P:replication fork processing"/>
    <property type="evidence" value="ECO:0007669"/>
    <property type="project" value="TreeGrafter"/>
</dbReference>
<evidence type="ECO:0000259" key="5">
    <source>
        <dbReference type="PROSITE" id="PS51192"/>
    </source>
</evidence>
<dbReference type="Gene3D" id="3.40.50.10810">
    <property type="entry name" value="Tandem AAA-ATPase domain"/>
    <property type="match status" value="1"/>
</dbReference>
<dbReference type="Pfam" id="PF07443">
    <property type="entry name" value="HARP"/>
    <property type="match status" value="1"/>
</dbReference>
<dbReference type="PaxDb" id="55529-EKX42401"/>
<dbReference type="HOGENOM" id="CLU_000315_33_3_1"/>
<evidence type="ECO:0000256" key="3">
    <source>
        <dbReference type="ARBA" id="ARBA00022801"/>
    </source>
</evidence>
<evidence type="ECO:0000256" key="2">
    <source>
        <dbReference type="ARBA" id="ARBA00004229"/>
    </source>
</evidence>
<dbReference type="RefSeq" id="XP_005829381.1">
    <property type="nucleotide sequence ID" value="XM_005829324.1"/>
</dbReference>
<dbReference type="Pfam" id="PF00176">
    <property type="entry name" value="SNF2-rel_dom"/>
    <property type="match status" value="1"/>
</dbReference>
<dbReference type="SUPFAM" id="SSF52540">
    <property type="entry name" value="P-loop containing nucleoside triphosphate hydrolases"/>
    <property type="match status" value="2"/>
</dbReference>
<accession>L1J1M0</accession>
<dbReference type="InterPro" id="IPR049730">
    <property type="entry name" value="SNF2/RAD54-like_C"/>
</dbReference>
<dbReference type="PANTHER" id="PTHR45766">
    <property type="entry name" value="DNA ANNEALING HELICASE AND ENDONUCLEASE ZRANB3 FAMILY MEMBER"/>
    <property type="match status" value="1"/>
</dbReference>
<dbReference type="GO" id="GO:0005524">
    <property type="term" value="F:ATP binding"/>
    <property type="evidence" value="ECO:0007669"/>
    <property type="project" value="InterPro"/>
</dbReference>
<reference evidence="8 10" key="1">
    <citation type="journal article" date="2012" name="Nature">
        <title>Algal genomes reveal evolutionary mosaicism and the fate of nucleomorphs.</title>
        <authorList>
            <consortium name="DOE Joint Genome Institute"/>
            <person name="Curtis B.A."/>
            <person name="Tanifuji G."/>
            <person name="Burki F."/>
            <person name="Gruber A."/>
            <person name="Irimia M."/>
            <person name="Maruyama S."/>
            <person name="Arias M.C."/>
            <person name="Ball S.G."/>
            <person name="Gile G.H."/>
            <person name="Hirakawa Y."/>
            <person name="Hopkins J.F."/>
            <person name="Kuo A."/>
            <person name="Rensing S.A."/>
            <person name="Schmutz J."/>
            <person name="Symeonidi A."/>
            <person name="Elias M."/>
            <person name="Eveleigh R.J."/>
            <person name="Herman E.K."/>
            <person name="Klute M.J."/>
            <person name="Nakayama T."/>
            <person name="Obornik M."/>
            <person name="Reyes-Prieto A."/>
            <person name="Armbrust E.V."/>
            <person name="Aves S.J."/>
            <person name="Beiko R.G."/>
            <person name="Coutinho P."/>
            <person name="Dacks J.B."/>
            <person name="Durnford D.G."/>
            <person name="Fast N.M."/>
            <person name="Green B.R."/>
            <person name="Grisdale C.J."/>
            <person name="Hempel F."/>
            <person name="Henrissat B."/>
            <person name="Hoppner M.P."/>
            <person name="Ishida K."/>
            <person name="Kim E."/>
            <person name="Koreny L."/>
            <person name="Kroth P.G."/>
            <person name="Liu Y."/>
            <person name="Malik S.B."/>
            <person name="Maier U.G."/>
            <person name="McRose D."/>
            <person name="Mock T."/>
            <person name="Neilson J.A."/>
            <person name="Onodera N.T."/>
            <person name="Poole A.M."/>
            <person name="Pritham E.J."/>
            <person name="Richards T.A."/>
            <person name="Rocap G."/>
            <person name="Roy S.W."/>
            <person name="Sarai C."/>
            <person name="Schaack S."/>
            <person name="Shirato S."/>
            <person name="Slamovits C.H."/>
            <person name="Spencer D.F."/>
            <person name="Suzuki S."/>
            <person name="Worden A.Z."/>
            <person name="Zauner S."/>
            <person name="Barry K."/>
            <person name="Bell C."/>
            <person name="Bharti A.K."/>
            <person name="Crow J.A."/>
            <person name="Grimwood J."/>
            <person name="Kramer R."/>
            <person name="Lindquist E."/>
            <person name="Lucas S."/>
            <person name="Salamov A."/>
            <person name="McFadden G.I."/>
            <person name="Lane C.E."/>
            <person name="Keeling P.J."/>
            <person name="Gray M.W."/>
            <person name="Grigoriev I.V."/>
            <person name="Archibald J.M."/>
        </authorList>
    </citation>
    <scope>NUCLEOTIDE SEQUENCE</scope>
    <source>
        <strain evidence="8 10">CCMP2712</strain>
    </source>
</reference>
<dbReference type="PROSITE" id="PS51467">
    <property type="entry name" value="HARP"/>
    <property type="match status" value="1"/>
</dbReference>
<reference evidence="10" key="2">
    <citation type="submission" date="2012-11" db="EMBL/GenBank/DDBJ databases">
        <authorList>
            <person name="Kuo A."/>
            <person name="Curtis B.A."/>
            <person name="Tanifuji G."/>
            <person name="Burki F."/>
            <person name="Gruber A."/>
            <person name="Irimia M."/>
            <person name="Maruyama S."/>
            <person name="Arias M.C."/>
            <person name="Ball S.G."/>
            <person name="Gile G.H."/>
            <person name="Hirakawa Y."/>
            <person name="Hopkins J.F."/>
            <person name="Rensing S.A."/>
            <person name="Schmutz J."/>
            <person name="Symeonidi A."/>
            <person name="Elias M."/>
            <person name="Eveleigh R.J."/>
            <person name="Herman E.K."/>
            <person name="Klute M.J."/>
            <person name="Nakayama T."/>
            <person name="Obornik M."/>
            <person name="Reyes-Prieto A."/>
            <person name="Armbrust E.V."/>
            <person name="Aves S.J."/>
            <person name="Beiko R.G."/>
            <person name="Coutinho P."/>
            <person name="Dacks J.B."/>
            <person name="Durnford D.G."/>
            <person name="Fast N.M."/>
            <person name="Green B.R."/>
            <person name="Grisdale C."/>
            <person name="Hempe F."/>
            <person name="Henrissat B."/>
            <person name="Hoppner M.P."/>
            <person name="Ishida K.-I."/>
            <person name="Kim E."/>
            <person name="Koreny L."/>
            <person name="Kroth P.G."/>
            <person name="Liu Y."/>
            <person name="Malik S.-B."/>
            <person name="Maier U.G."/>
            <person name="McRose D."/>
            <person name="Mock T."/>
            <person name="Neilson J.A."/>
            <person name="Onodera N.T."/>
            <person name="Poole A.M."/>
            <person name="Pritham E.J."/>
            <person name="Richards T.A."/>
            <person name="Rocap G."/>
            <person name="Roy S.W."/>
            <person name="Sarai C."/>
            <person name="Schaack S."/>
            <person name="Shirato S."/>
            <person name="Slamovits C.H."/>
            <person name="Spencer D.F."/>
            <person name="Suzuki S."/>
            <person name="Worden A.Z."/>
            <person name="Zauner S."/>
            <person name="Barry K."/>
            <person name="Bell C."/>
            <person name="Bharti A.K."/>
            <person name="Crow J.A."/>
            <person name="Grimwood J."/>
            <person name="Kramer R."/>
            <person name="Lindquist E."/>
            <person name="Lucas S."/>
            <person name="Salamov A."/>
            <person name="McFadden G.I."/>
            <person name="Lane C.E."/>
            <person name="Keeling P.J."/>
            <person name="Gray M.W."/>
            <person name="Grigoriev I.V."/>
            <person name="Archibald J.M."/>
        </authorList>
    </citation>
    <scope>NUCLEOTIDE SEQUENCE</scope>
    <source>
        <strain evidence="10">CCMP2712</strain>
    </source>
</reference>
<dbReference type="Proteomes" id="UP000011087">
    <property type="component" value="Unassembled WGS sequence"/>
</dbReference>
<evidence type="ECO:0000256" key="1">
    <source>
        <dbReference type="ARBA" id="ARBA00004123"/>
    </source>
</evidence>
<dbReference type="CDD" id="cd18010">
    <property type="entry name" value="DEXHc_HARP_SMARCAL1"/>
    <property type="match status" value="1"/>
</dbReference>
<protein>
    <recommendedName>
        <fullName evidence="11">SWI/SNF-related matrix-associated actin-dependent regulator of chromatin subfamily A-like protein 1</fullName>
    </recommendedName>
</protein>
<evidence type="ECO:0000313" key="8">
    <source>
        <dbReference type="EMBL" id="EKX42401.1"/>
    </source>
</evidence>
<dbReference type="PROSITE" id="PS51192">
    <property type="entry name" value="HELICASE_ATP_BIND_1"/>
    <property type="match status" value="1"/>
</dbReference>
<dbReference type="InterPro" id="IPR014001">
    <property type="entry name" value="Helicase_ATP-bd"/>
</dbReference>
<evidence type="ECO:0000313" key="10">
    <source>
        <dbReference type="Proteomes" id="UP000011087"/>
    </source>
</evidence>
<dbReference type="InterPro" id="IPR000330">
    <property type="entry name" value="SNF2_N"/>
</dbReference>
<dbReference type="GO" id="GO:0043596">
    <property type="term" value="C:nuclear replication fork"/>
    <property type="evidence" value="ECO:0007669"/>
    <property type="project" value="TreeGrafter"/>
</dbReference>
<dbReference type="InterPro" id="IPR001650">
    <property type="entry name" value="Helicase_C-like"/>
</dbReference>
<dbReference type="Pfam" id="PF00271">
    <property type="entry name" value="Helicase_C"/>
    <property type="match status" value="1"/>
</dbReference>
<name>L1J1M0_GUITC</name>
<dbReference type="SMART" id="SM00490">
    <property type="entry name" value="HELICc"/>
    <property type="match status" value="1"/>
</dbReference>
<dbReference type="EnsemblProtists" id="EKX42401">
    <property type="protein sequence ID" value="EKX42401"/>
    <property type="gene ID" value="GUITHDRAFT_141340"/>
</dbReference>
<keyword evidence="10" id="KW-1185">Reference proteome</keyword>
<dbReference type="EMBL" id="JH993017">
    <property type="protein sequence ID" value="EKX42401.1"/>
    <property type="molecule type" value="Genomic_DNA"/>
</dbReference>
<dbReference type="GeneID" id="17299036"/>
<gene>
    <name evidence="8" type="ORF">GUITHDRAFT_141340</name>
</gene>
<dbReference type="STRING" id="905079.L1J1M0"/>
<dbReference type="GO" id="GO:0016787">
    <property type="term" value="F:hydrolase activity"/>
    <property type="evidence" value="ECO:0007669"/>
    <property type="project" value="UniProtKB-KW"/>
</dbReference>
<evidence type="ECO:0000313" key="9">
    <source>
        <dbReference type="EnsemblProtists" id="EKX42401"/>
    </source>
</evidence>
<proteinExistence type="predicted"/>
<feature type="domain" description="Helicase ATP-binding" evidence="5">
    <location>
        <begin position="110"/>
        <end position="265"/>
    </location>
</feature>
<organism evidence="8">
    <name type="scientific">Guillardia theta (strain CCMP2712)</name>
    <name type="common">Cryptophyte</name>
    <dbReference type="NCBI Taxonomy" id="905079"/>
    <lineage>
        <taxon>Eukaryota</taxon>
        <taxon>Cryptophyceae</taxon>
        <taxon>Pyrenomonadales</taxon>
        <taxon>Geminigeraceae</taxon>
        <taxon>Guillardia</taxon>
    </lineage>
</organism>
<dbReference type="SMART" id="SM00487">
    <property type="entry name" value="DEXDc"/>
    <property type="match status" value="1"/>
</dbReference>
<dbReference type="OrthoDB" id="2801544at2759"/>
<keyword evidence="3" id="KW-0378">Hydrolase</keyword>
<dbReference type="PANTHER" id="PTHR45766:SF6">
    <property type="entry name" value="SWI_SNF-RELATED MATRIX-ASSOCIATED ACTIN-DEPENDENT REGULATOR OF CHROMATIN SUBFAMILY A-LIKE PROTEIN 1"/>
    <property type="match status" value="1"/>
</dbReference>
<dbReference type="InterPro" id="IPR038718">
    <property type="entry name" value="SNF2-like_sf"/>
</dbReference>
<feature type="domain" description="Helicase C-terminal" evidence="6">
    <location>
        <begin position="337"/>
        <end position="539"/>
    </location>
</feature>
<dbReference type="InterPro" id="IPR010003">
    <property type="entry name" value="HARP_dom"/>
</dbReference>
<dbReference type="PROSITE" id="PS51194">
    <property type="entry name" value="HELICASE_CTER"/>
    <property type="match status" value="1"/>
</dbReference>
<dbReference type="OMA" id="DMANSAH"/>
<sequence>MTGDSQMTARCAYNPKVINIFKEMKTRSYNPQSREWSFHVSEHDELVSSLSKCSNVSVKPLPATFLKALRELESQSSAVSSEMVSLEHIWQALPPDLLAGLLPFQREGIAFAIRHGGRALIGDEMGLGKTVQAIAIAKYYEKEWPLLIVTPSPLRLVWKQELMKWLKDVDHEDVNVIMSGKDQMGGKITIISYDLFLKFTEELSKMSINVLIADESHFLKSSSAKRTKAILPLIRKVRRAILLTGTPALSRPSELYTQISSLRPKLFGSWNEFAYRYCDAKPGRWALDASGASNLSELRCLLNDVMIRRLKSEVLTQLPSKRRQQIWVQTSKEANAAFKKKLEEMQSLNAIVMNNRAAPEERKNAKGLAQLLMNQLYKETGAEKLAAVKEYLATMVDGGGKFLVFGHHIEDEEHPHRRSTSMSERARLVDAFQKDPDISAAVLSVTAAGTGLTFTAANAVVFAELHWTPGVMMQAEDRVHRIGQQYSVNIHYMLAKGSVDDIMWPCIEKKLNVVGNALDGQGVGNFGGESITLGEGEEGGRS</sequence>
<evidence type="ECO:0000256" key="4">
    <source>
        <dbReference type="ARBA" id="ARBA00023242"/>
    </source>
</evidence>
<evidence type="ECO:0000259" key="6">
    <source>
        <dbReference type="PROSITE" id="PS51194"/>
    </source>
</evidence>
<dbReference type="GO" id="GO:0006281">
    <property type="term" value="P:DNA repair"/>
    <property type="evidence" value="ECO:0007669"/>
    <property type="project" value="TreeGrafter"/>
</dbReference>
<keyword evidence="4" id="KW-0539">Nucleus</keyword>
<dbReference type="KEGG" id="gtt:GUITHDRAFT_141340"/>
<dbReference type="CDD" id="cd18793">
    <property type="entry name" value="SF2_C_SNF"/>
    <property type="match status" value="1"/>
</dbReference>
<dbReference type="InterPro" id="IPR027417">
    <property type="entry name" value="P-loop_NTPase"/>
</dbReference>
<evidence type="ECO:0000259" key="7">
    <source>
        <dbReference type="PROSITE" id="PS51467"/>
    </source>
</evidence>
<comment type="subcellular location">
    <subcellularLocation>
        <location evidence="1">Nucleus</location>
    </subcellularLocation>
    <subcellularLocation>
        <location evidence="2">Plastid</location>
        <location evidence="2">Chloroplast</location>
    </subcellularLocation>
</comment>